<evidence type="ECO:0000313" key="3">
    <source>
        <dbReference type="EMBL" id="NLQ21384.1"/>
    </source>
</evidence>
<evidence type="ECO:0000259" key="2">
    <source>
        <dbReference type="PROSITE" id="PS50883"/>
    </source>
</evidence>
<keyword evidence="1" id="KW-0472">Membrane</keyword>
<dbReference type="EMBL" id="JABAEB010000001">
    <property type="protein sequence ID" value="NLQ21384.1"/>
    <property type="molecule type" value="Genomic_DNA"/>
</dbReference>
<name>A0ABX1KJ82_9GAMM</name>
<feature type="domain" description="EAL" evidence="2">
    <location>
        <begin position="282"/>
        <end position="533"/>
    </location>
</feature>
<dbReference type="PANTHER" id="PTHR33121">
    <property type="entry name" value="CYCLIC DI-GMP PHOSPHODIESTERASE PDEF"/>
    <property type="match status" value="1"/>
</dbReference>
<dbReference type="PANTHER" id="PTHR33121:SF80">
    <property type="entry name" value="CYCLIC DI-GMP PHOSPHODIESTERASE PDEL"/>
    <property type="match status" value="1"/>
</dbReference>
<dbReference type="InterPro" id="IPR035919">
    <property type="entry name" value="EAL_sf"/>
</dbReference>
<sequence>MKIISKIPEKYYFLIFNTFCILLFISFFLLSYSINKQEKLDQIVKMLNIEINEINEIQTEMNSVIRKKIDTTSAASCNDEMTNLLDLTVLENPTIRSLSIIKTGENLNVCSSMSYVSKDMDTINALLSFRSGFSVSKSLLTPEKPILVFKERYKNSYIIAIAETYNLQNILNFETISKDNPYRYSLTISDTKNEIEIIGNNDFKSKNNVTIINEIIGNKDFNSKENVKITNEIKFKPNEKLEATLKIYNPTNEIYFFLKEYSLPFLILFCFLILITKKIDKHLIDRYLLIKGMINHEFVPFIQKIVFSENGETIGGEILMRWNKTGKGIVMPGEFIPLIDKCGLSVQFSQYILREVKTLLIDNIDTIPKDFKININIPPAYLGDKNIIKDCKSFLHNLSNIELTLEITEFENIIFTNEMVETLISIKELGILIAIDDFGTGFSSYSYLQNDYFDVLKIDRIFINNISNNISNQNIVRSLVELCSKLKLKIVAEGVENNHDCNMLRELGVIYQQGWLWGKAETFNFFIDELQEK</sequence>
<gene>
    <name evidence="3" type="ORF">HGO26_00575</name>
</gene>
<dbReference type="SMART" id="SM00052">
    <property type="entry name" value="EAL"/>
    <property type="match status" value="1"/>
</dbReference>
<dbReference type="CDD" id="cd01948">
    <property type="entry name" value="EAL"/>
    <property type="match status" value="1"/>
</dbReference>
<proteinExistence type="predicted"/>
<dbReference type="SUPFAM" id="SSF141868">
    <property type="entry name" value="EAL domain-like"/>
    <property type="match status" value="1"/>
</dbReference>
<evidence type="ECO:0000256" key="1">
    <source>
        <dbReference type="SAM" id="Phobius"/>
    </source>
</evidence>
<keyword evidence="4" id="KW-1185">Reference proteome</keyword>
<reference evidence="3 4" key="1">
    <citation type="submission" date="2020-04" db="EMBL/GenBank/DDBJ databases">
        <title>The first description of lens atrophy caused by putative novel Shewanella sp. that is a new emerging pathogen for cultured rainbow trout?</title>
        <authorList>
            <person name="Saticioglu I.B."/>
            <person name="Duman M."/>
            <person name="Altun S."/>
        </authorList>
    </citation>
    <scope>NUCLEOTIDE SEQUENCE [LARGE SCALE GENOMIC DNA]</scope>
    <source>
        <strain evidence="3 4">S-1</strain>
    </source>
</reference>
<accession>A0ABX1KJ82</accession>
<dbReference type="InterPro" id="IPR001633">
    <property type="entry name" value="EAL_dom"/>
</dbReference>
<keyword evidence="1" id="KW-1133">Transmembrane helix</keyword>
<feature type="transmembrane region" description="Helical" evidence="1">
    <location>
        <begin position="12"/>
        <end position="34"/>
    </location>
</feature>
<evidence type="ECO:0000313" key="4">
    <source>
        <dbReference type="Proteomes" id="UP000527352"/>
    </source>
</evidence>
<protein>
    <submittedName>
        <fullName evidence="3">EAL domain-containing protein</fullName>
    </submittedName>
</protein>
<dbReference type="Gene3D" id="3.20.20.450">
    <property type="entry name" value="EAL domain"/>
    <property type="match status" value="1"/>
</dbReference>
<dbReference type="InterPro" id="IPR050706">
    <property type="entry name" value="Cyclic-di-GMP_PDE-like"/>
</dbReference>
<dbReference type="PROSITE" id="PS50883">
    <property type="entry name" value="EAL"/>
    <property type="match status" value="1"/>
</dbReference>
<dbReference type="RefSeq" id="WP_168822624.1">
    <property type="nucleotide sequence ID" value="NZ_JABAEB010000001.1"/>
</dbReference>
<keyword evidence="1" id="KW-0812">Transmembrane</keyword>
<organism evidence="3 4">
    <name type="scientific">Shewanella oncorhynchi</name>
    <dbReference type="NCBI Taxonomy" id="2726434"/>
    <lineage>
        <taxon>Bacteria</taxon>
        <taxon>Pseudomonadati</taxon>
        <taxon>Pseudomonadota</taxon>
        <taxon>Gammaproteobacteria</taxon>
        <taxon>Alteromonadales</taxon>
        <taxon>Shewanellaceae</taxon>
        <taxon>Shewanella</taxon>
    </lineage>
</organism>
<comment type="caution">
    <text evidence="3">The sequence shown here is derived from an EMBL/GenBank/DDBJ whole genome shotgun (WGS) entry which is preliminary data.</text>
</comment>
<dbReference type="Proteomes" id="UP000527352">
    <property type="component" value="Unassembled WGS sequence"/>
</dbReference>
<dbReference type="Pfam" id="PF00563">
    <property type="entry name" value="EAL"/>
    <property type="match status" value="1"/>
</dbReference>